<evidence type="ECO:0000313" key="6">
    <source>
        <dbReference type="EMBL" id="KPL89465.1"/>
    </source>
</evidence>
<feature type="region of interest" description="Disordered" evidence="1">
    <location>
        <begin position="534"/>
        <end position="562"/>
    </location>
</feature>
<keyword evidence="3" id="KW-0732">Signal</keyword>
<gene>
    <name evidence="6" type="ORF">SE16_03230</name>
</gene>
<feature type="transmembrane region" description="Helical" evidence="2">
    <location>
        <begin position="233"/>
        <end position="255"/>
    </location>
</feature>
<proteinExistence type="predicted"/>
<dbReference type="Proteomes" id="UP000050502">
    <property type="component" value="Unassembled WGS sequence"/>
</dbReference>
<keyword evidence="2" id="KW-1133">Transmembrane helix</keyword>
<evidence type="ECO:0000256" key="3">
    <source>
        <dbReference type="SAM" id="SignalP"/>
    </source>
</evidence>
<dbReference type="AlphaFoldDB" id="A0A0P6YYZ6"/>
<evidence type="ECO:0000256" key="1">
    <source>
        <dbReference type="SAM" id="MobiDB-lite"/>
    </source>
</evidence>
<name>A0A0P6YYZ6_9CHLR</name>
<reference evidence="6 7" key="1">
    <citation type="submission" date="2015-07" db="EMBL/GenBank/DDBJ databases">
        <title>Whole genome sequence of Ardenticatena maritima DSM 23922.</title>
        <authorList>
            <person name="Hemp J."/>
            <person name="Ward L.M."/>
            <person name="Pace L.A."/>
            <person name="Fischer W.W."/>
        </authorList>
    </citation>
    <scope>NUCLEOTIDE SEQUENCE [LARGE SCALE GENOMIC DNA]</scope>
    <source>
        <strain evidence="6 7">110S</strain>
    </source>
</reference>
<feature type="domain" description="Predicted membrane protein YciQ-like C-terminal" evidence="5">
    <location>
        <begin position="267"/>
        <end position="506"/>
    </location>
</feature>
<evidence type="ECO:0000259" key="5">
    <source>
        <dbReference type="Pfam" id="PF20990"/>
    </source>
</evidence>
<feature type="signal peptide" evidence="3">
    <location>
        <begin position="1"/>
        <end position="26"/>
    </location>
</feature>
<feature type="domain" description="DUF2207" evidence="4">
    <location>
        <begin position="34"/>
        <end position="205"/>
    </location>
</feature>
<dbReference type="Pfam" id="PF20990">
    <property type="entry name" value="DUF2207_C"/>
    <property type="match status" value="1"/>
</dbReference>
<organism evidence="6 7">
    <name type="scientific">Ardenticatena maritima</name>
    <dbReference type="NCBI Taxonomy" id="872965"/>
    <lineage>
        <taxon>Bacteria</taxon>
        <taxon>Bacillati</taxon>
        <taxon>Chloroflexota</taxon>
        <taxon>Ardenticatenia</taxon>
        <taxon>Ardenticatenales</taxon>
        <taxon>Ardenticatenaceae</taxon>
        <taxon>Ardenticatena</taxon>
    </lineage>
</organism>
<comment type="caution">
    <text evidence="6">The sequence shown here is derived from an EMBL/GenBank/DDBJ whole genome shotgun (WGS) entry which is preliminary data.</text>
</comment>
<evidence type="ECO:0000313" key="7">
    <source>
        <dbReference type="Proteomes" id="UP000050502"/>
    </source>
</evidence>
<feature type="chain" id="PRO_5006134041" description="DUF2207 domain-containing protein" evidence="3">
    <location>
        <begin position="27"/>
        <end position="579"/>
    </location>
</feature>
<feature type="transmembrane region" description="Helical" evidence="2">
    <location>
        <begin position="397"/>
        <end position="420"/>
    </location>
</feature>
<feature type="compositionally biased region" description="Low complexity" evidence="1">
    <location>
        <begin position="536"/>
        <end position="556"/>
    </location>
</feature>
<dbReference type="EMBL" id="LGKN01000003">
    <property type="protein sequence ID" value="KPL89465.1"/>
    <property type="molecule type" value="Genomic_DNA"/>
</dbReference>
<evidence type="ECO:0000259" key="4">
    <source>
        <dbReference type="Pfam" id="PF09972"/>
    </source>
</evidence>
<feature type="transmembrane region" description="Helical" evidence="2">
    <location>
        <begin position="426"/>
        <end position="447"/>
    </location>
</feature>
<dbReference type="RefSeq" id="WP_060687197.1">
    <property type="nucleotide sequence ID" value="NZ_LGKN01000003.1"/>
</dbReference>
<protein>
    <recommendedName>
        <fullName evidence="8">DUF2207 domain-containing protein</fullName>
    </recommendedName>
</protein>
<dbReference type="Pfam" id="PF09972">
    <property type="entry name" value="DUF2207"/>
    <property type="match status" value="1"/>
</dbReference>
<keyword evidence="2" id="KW-0472">Membrane</keyword>
<dbReference type="InterPro" id="IPR048389">
    <property type="entry name" value="YciQ-like_C"/>
</dbReference>
<sequence>MPTLRRFIWLFVALVALLLMGTPTHAQSKTLIWERFDVDIEVLPSGDFIVTETNVVWFQNDTFSYGYRDIPTNRLESIEDVAVTVDGKPLDESAVDTEFKDNTFHIEYHFDEPLIGKHTIVLRYRVIGGLRYYEEGDQLWWKAVYSDRSAPMLESRITVRLPAGATPGPIASYGHPATYTVEGNTVRFEASNIPGGQEVEVRVQFPHGIVAGEAAAWQRNEDRWRTLAPIINVGSIVLALLILAGGTVLSIVWWYTKGRDPEVGEFAEYITEPPDDLPPGIVGTLLDEKADIKDVIATIFDLARRGIISIEENQTSHLGGLLTSTDVTFHLVDESKPMYPFEQQLVRRLFKDQTSVQLSSLRNRFYKELPQIYKAFYEEVVNLGFFPQTPEKTRIKAFWVIMLIMLAMCGISSAILVAAGDRSPQLPTLFCIPMALFPTAFVSLFILPHLVRKTTKGAETAARWRAFQRYLQNIEQYGDTFQLADKWETFLPYAIAFGIDRRFLKQISTIEAPPPRWWARRRRHRDRLDTEGDFWSTRSSRSGSSGSFSMQQASDSMGSGLQSLSRSITSMIQGFDDTR</sequence>
<evidence type="ECO:0000256" key="2">
    <source>
        <dbReference type="SAM" id="Phobius"/>
    </source>
</evidence>
<keyword evidence="2" id="KW-0812">Transmembrane</keyword>
<evidence type="ECO:0008006" key="8">
    <source>
        <dbReference type="Google" id="ProtNLM"/>
    </source>
</evidence>
<accession>A0A0P6YYZ6</accession>
<dbReference type="InterPro" id="IPR018702">
    <property type="entry name" value="DUF2207"/>
</dbReference>